<name>L8WI60_THACA</name>
<sequence>MRILARSISLFACSESWLDFSTASRRYRHHFRRYLWLSLGPRPKLWLVSQYLSLSLLYFDNFFPGWNASDRLKVDVYMSRKGRRSVSRILTKN</sequence>
<protein>
    <submittedName>
        <fullName evidence="1">Uncharacterized protein</fullName>
    </submittedName>
</protein>
<gene>
    <name evidence="1" type="ORF">AG1IA_09563</name>
</gene>
<reference evidence="1 2" key="1">
    <citation type="journal article" date="2013" name="Nat. Commun.">
        <title>The evolution and pathogenic mechanisms of the rice sheath blight pathogen.</title>
        <authorList>
            <person name="Zheng A."/>
            <person name="Lin R."/>
            <person name="Xu L."/>
            <person name="Qin P."/>
            <person name="Tang C."/>
            <person name="Ai P."/>
            <person name="Zhang D."/>
            <person name="Liu Y."/>
            <person name="Sun Z."/>
            <person name="Feng H."/>
            <person name="Wang Y."/>
            <person name="Chen Y."/>
            <person name="Liang X."/>
            <person name="Fu R."/>
            <person name="Li Q."/>
            <person name="Zhang J."/>
            <person name="Yu X."/>
            <person name="Xie Z."/>
            <person name="Ding L."/>
            <person name="Guan P."/>
            <person name="Tang J."/>
            <person name="Liang Y."/>
            <person name="Wang S."/>
            <person name="Deng Q."/>
            <person name="Li S."/>
            <person name="Zhu J."/>
            <person name="Wang L."/>
            <person name="Liu H."/>
            <person name="Li P."/>
        </authorList>
    </citation>
    <scope>NUCLEOTIDE SEQUENCE [LARGE SCALE GENOMIC DNA]</scope>
    <source>
        <strain evidence="2">AG-1 IA</strain>
    </source>
</reference>
<dbReference type="AlphaFoldDB" id="L8WI60"/>
<comment type="caution">
    <text evidence="1">The sequence shown here is derived from an EMBL/GenBank/DDBJ whole genome shotgun (WGS) entry which is preliminary data.</text>
</comment>
<keyword evidence="2" id="KW-1185">Reference proteome</keyword>
<dbReference type="EMBL" id="AFRT01003494">
    <property type="protein sequence ID" value="ELU36407.1"/>
    <property type="molecule type" value="Genomic_DNA"/>
</dbReference>
<evidence type="ECO:0000313" key="1">
    <source>
        <dbReference type="EMBL" id="ELU36407.1"/>
    </source>
</evidence>
<dbReference type="HOGENOM" id="CLU_2401168_0_0_1"/>
<proteinExistence type="predicted"/>
<organism evidence="1 2">
    <name type="scientific">Thanatephorus cucumeris (strain AG1-IA)</name>
    <name type="common">Rice sheath blight fungus</name>
    <name type="synonym">Rhizoctonia solani</name>
    <dbReference type="NCBI Taxonomy" id="983506"/>
    <lineage>
        <taxon>Eukaryota</taxon>
        <taxon>Fungi</taxon>
        <taxon>Dikarya</taxon>
        <taxon>Basidiomycota</taxon>
        <taxon>Agaricomycotina</taxon>
        <taxon>Agaricomycetes</taxon>
        <taxon>Cantharellales</taxon>
        <taxon>Ceratobasidiaceae</taxon>
        <taxon>Rhizoctonia</taxon>
        <taxon>Rhizoctonia solani AG-1</taxon>
    </lineage>
</organism>
<evidence type="ECO:0000313" key="2">
    <source>
        <dbReference type="Proteomes" id="UP000011668"/>
    </source>
</evidence>
<dbReference type="Proteomes" id="UP000011668">
    <property type="component" value="Unassembled WGS sequence"/>
</dbReference>
<accession>L8WI60</accession>